<name>A0A8J3ZIB1_9ACTN</name>
<sequence>MSVVTADDADVHRGSPPKRGEWTVDDLARTPEDGVRRELFNGELIVSPAPILLHQRAALAIRDALQAACPPDLEVFVAPVDYEIALDTSFQPDVVVLRRADIDILDGVVRKPAVVVVEVLSKSTRKFDLEDKPKAYGNSGVERHWTFDPLTAHFVARRWLGAKYAEVAEARGEQRIRLDEPYPVEICPAEIING</sequence>
<dbReference type="EMBL" id="BOPG01000072">
    <property type="protein sequence ID" value="GIJ61913.1"/>
    <property type="molecule type" value="Genomic_DNA"/>
</dbReference>
<dbReference type="InterPro" id="IPR008538">
    <property type="entry name" value="Uma2"/>
</dbReference>
<dbReference type="SUPFAM" id="SSF52980">
    <property type="entry name" value="Restriction endonuclease-like"/>
    <property type="match status" value="1"/>
</dbReference>
<evidence type="ECO:0000313" key="3">
    <source>
        <dbReference type="EMBL" id="GIJ61913.1"/>
    </source>
</evidence>
<dbReference type="PANTHER" id="PTHR35400">
    <property type="entry name" value="SLR1083 PROTEIN"/>
    <property type="match status" value="1"/>
</dbReference>
<feature type="domain" description="Putative restriction endonuclease" evidence="2">
    <location>
        <begin position="25"/>
        <end position="182"/>
    </location>
</feature>
<dbReference type="InterPro" id="IPR012296">
    <property type="entry name" value="Nuclease_put_TT1808"/>
</dbReference>
<dbReference type="PANTHER" id="PTHR35400:SF3">
    <property type="entry name" value="SLL1072 PROTEIN"/>
    <property type="match status" value="1"/>
</dbReference>
<dbReference type="Gene3D" id="3.90.1570.10">
    <property type="entry name" value="tt1808, chain A"/>
    <property type="match status" value="1"/>
</dbReference>
<evidence type="ECO:0000313" key="4">
    <source>
        <dbReference type="Proteomes" id="UP000612585"/>
    </source>
</evidence>
<protein>
    <recommendedName>
        <fullName evidence="2">Putative restriction endonuclease domain-containing protein</fullName>
    </recommendedName>
</protein>
<keyword evidence="4" id="KW-1185">Reference proteome</keyword>
<dbReference type="InterPro" id="IPR011335">
    <property type="entry name" value="Restrct_endonuc-II-like"/>
</dbReference>
<dbReference type="AlphaFoldDB" id="A0A8J3ZIB1"/>
<reference evidence="3" key="1">
    <citation type="submission" date="2021-01" db="EMBL/GenBank/DDBJ databases">
        <title>Whole genome shotgun sequence of Virgisporangium aurantiacum NBRC 16421.</title>
        <authorList>
            <person name="Komaki H."/>
            <person name="Tamura T."/>
        </authorList>
    </citation>
    <scope>NUCLEOTIDE SEQUENCE</scope>
    <source>
        <strain evidence="3">NBRC 16421</strain>
    </source>
</reference>
<dbReference type="Proteomes" id="UP000612585">
    <property type="component" value="Unassembled WGS sequence"/>
</dbReference>
<dbReference type="CDD" id="cd06260">
    <property type="entry name" value="DUF820-like"/>
    <property type="match status" value="1"/>
</dbReference>
<feature type="compositionally biased region" description="Basic and acidic residues" evidence="1">
    <location>
        <begin position="9"/>
        <end position="24"/>
    </location>
</feature>
<comment type="caution">
    <text evidence="3">The sequence shown here is derived from an EMBL/GenBank/DDBJ whole genome shotgun (WGS) entry which is preliminary data.</text>
</comment>
<evidence type="ECO:0000259" key="2">
    <source>
        <dbReference type="Pfam" id="PF05685"/>
    </source>
</evidence>
<dbReference type="Pfam" id="PF05685">
    <property type="entry name" value="Uma2"/>
    <property type="match status" value="1"/>
</dbReference>
<accession>A0A8J3ZIB1</accession>
<dbReference type="RefSeq" id="WP_204007201.1">
    <property type="nucleotide sequence ID" value="NZ_BOPG01000072.1"/>
</dbReference>
<evidence type="ECO:0000256" key="1">
    <source>
        <dbReference type="SAM" id="MobiDB-lite"/>
    </source>
</evidence>
<organism evidence="3 4">
    <name type="scientific">Virgisporangium aurantiacum</name>
    <dbReference type="NCBI Taxonomy" id="175570"/>
    <lineage>
        <taxon>Bacteria</taxon>
        <taxon>Bacillati</taxon>
        <taxon>Actinomycetota</taxon>
        <taxon>Actinomycetes</taxon>
        <taxon>Micromonosporales</taxon>
        <taxon>Micromonosporaceae</taxon>
        <taxon>Virgisporangium</taxon>
    </lineage>
</organism>
<gene>
    <name evidence="3" type="ORF">Vau01_094290</name>
</gene>
<feature type="region of interest" description="Disordered" evidence="1">
    <location>
        <begin position="1"/>
        <end position="24"/>
    </location>
</feature>
<proteinExistence type="predicted"/>